<dbReference type="SFLD" id="SFLDS00005">
    <property type="entry name" value="Isoprenoid_Synthase_Type_I"/>
    <property type="match status" value="1"/>
</dbReference>
<proteinExistence type="predicted"/>
<dbReference type="InterPro" id="IPR005630">
    <property type="entry name" value="Terpene_synthase_metal-bd"/>
</dbReference>
<dbReference type="SUPFAM" id="SSF48239">
    <property type="entry name" value="Terpenoid cyclases/Protein prenyltransferases"/>
    <property type="match status" value="1"/>
</dbReference>
<evidence type="ECO:0000256" key="5">
    <source>
        <dbReference type="SAM" id="Coils"/>
    </source>
</evidence>
<dbReference type="SUPFAM" id="SSF48576">
    <property type="entry name" value="Terpenoid synthases"/>
    <property type="match status" value="1"/>
</dbReference>
<evidence type="ECO:0000256" key="6">
    <source>
        <dbReference type="SAM" id="MobiDB-lite"/>
    </source>
</evidence>
<dbReference type="InterPro" id="IPR050148">
    <property type="entry name" value="Terpene_synthase-like"/>
</dbReference>
<evidence type="ECO:0000259" key="8">
    <source>
        <dbReference type="Pfam" id="PF03936"/>
    </source>
</evidence>
<evidence type="ECO:0000313" key="9">
    <source>
        <dbReference type="EMBL" id="KAG9454113.1"/>
    </source>
</evidence>
<reference evidence="9 10" key="1">
    <citation type="submission" date="2021-07" db="EMBL/GenBank/DDBJ databases">
        <title>The Aristolochia fimbriata genome: insights into angiosperm evolution, floral development and chemical biosynthesis.</title>
        <authorList>
            <person name="Jiao Y."/>
        </authorList>
    </citation>
    <scope>NUCLEOTIDE SEQUENCE [LARGE SCALE GENOMIC DNA]</scope>
    <source>
        <strain evidence="9">IBCAS-2021</strain>
        <tissue evidence="9">Leaf</tissue>
    </source>
</reference>
<dbReference type="InterPro" id="IPR001906">
    <property type="entry name" value="Terpene_synth_N"/>
</dbReference>
<evidence type="ECO:0000256" key="4">
    <source>
        <dbReference type="ARBA" id="ARBA00023239"/>
    </source>
</evidence>
<evidence type="ECO:0000256" key="3">
    <source>
        <dbReference type="ARBA" id="ARBA00022842"/>
    </source>
</evidence>
<comment type="caution">
    <text evidence="9">The sequence shown here is derived from an EMBL/GenBank/DDBJ whole genome shotgun (WGS) entry which is preliminary data.</text>
</comment>
<dbReference type="PANTHER" id="PTHR31225">
    <property type="entry name" value="OS04G0344100 PROTEIN-RELATED"/>
    <property type="match status" value="1"/>
</dbReference>
<dbReference type="EMBL" id="JAINDJ010000003">
    <property type="protein sequence ID" value="KAG9454113.1"/>
    <property type="molecule type" value="Genomic_DNA"/>
</dbReference>
<protein>
    <submittedName>
        <fullName evidence="9">Uncharacterized protein</fullName>
    </submittedName>
</protein>
<dbReference type="InterPro" id="IPR036965">
    <property type="entry name" value="Terpene_synth_N_sf"/>
</dbReference>
<feature type="domain" description="Terpene synthase metal-binding" evidence="8">
    <location>
        <begin position="338"/>
        <end position="582"/>
    </location>
</feature>
<dbReference type="Gene3D" id="1.50.10.130">
    <property type="entry name" value="Terpene synthase, N-terminal domain"/>
    <property type="match status" value="1"/>
</dbReference>
<dbReference type="AlphaFoldDB" id="A0AAV7F3G7"/>
<gene>
    <name evidence="9" type="ORF">H6P81_007017</name>
</gene>
<dbReference type="SFLD" id="SFLDG01019">
    <property type="entry name" value="Terpene_Cyclase_Like_1_C_Termi"/>
    <property type="match status" value="1"/>
</dbReference>
<dbReference type="InterPro" id="IPR034741">
    <property type="entry name" value="Terpene_cyclase-like_1_C"/>
</dbReference>
<organism evidence="9 10">
    <name type="scientific">Aristolochia fimbriata</name>
    <name type="common">White veined hardy Dutchman's pipe vine</name>
    <dbReference type="NCBI Taxonomy" id="158543"/>
    <lineage>
        <taxon>Eukaryota</taxon>
        <taxon>Viridiplantae</taxon>
        <taxon>Streptophyta</taxon>
        <taxon>Embryophyta</taxon>
        <taxon>Tracheophyta</taxon>
        <taxon>Spermatophyta</taxon>
        <taxon>Magnoliopsida</taxon>
        <taxon>Magnoliidae</taxon>
        <taxon>Piperales</taxon>
        <taxon>Aristolochiaceae</taxon>
        <taxon>Aristolochia</taxon>
    </lineage>
</organism>
<sequence>MSSINLLSSFSLPPSACKQSKQKRQPEQNDLLSSPTSGWRAVVNRSSKQRSLMSTTQTSTALQEPDFVKLEMARRSTQFAPCRWGNFFLEYRQDEQKLDEWTARAQVLKEKVKEILKDAEGSPSEIHLVDVMKRIGLGDEFESEIEEALERIINNKDLNVSHDDDHDCDLHQEALRFRVLREGGYKGPADVFERFKDEKGRKFKDSLTKDVNGLLGLYEAAFLGIRGEDILDEAIAFTTQHLQSILASNNTTTTDHLHPVLAKRVQRALEIPTHKRLPIENARDMILFYKWSCTDHQEASGTKTSKDMRTLLEYAELVFNLAQAAYQRELKELTLWWKQKGLAEKLPYTRERIVEGYFLSLSAAPQPRFFRTRICASKIYTMMTLVDDTYDAFGNGAFGHFDDLKKFTQAINRWEHAAMDELPEYMKPIYDELLILFEETGEDLKREGCYHQLDYMKESMQELIRYYLIEAEWCRSGYTPGIEEYNRVGVDQTSYHAAALPTMLFKKEASIEALERWKSRPRLLVASAAVCRFSNDFCGHKFEEARLHTVTSVQCFMKEKGITDEEEVKVLFKHLYEEGWKEMNEICLNRPMPFPTCICGLPVDFARWSELFYINTDRDEYTDPTPRTIQVLNSVLVDPIPV</sequence>
<dbReference type="CDD" id="cd00684">
    <property type="entry name" value="Terpene_cyclase_plant_C1"/>
    <property type="match status" value="1"/>
</dbReference>
<feature type="compositionally biased region" description="Polar residues" evidence="6">
    <location>
        <begin position="28"/>
        <end position="37"/>
    </location>
</feature>
<dbReference type="Pfam" id="PF03936">
    <property type="entry name" value="Terpene_synth_C"/>
    <property type="match status" value="1"/>
</dbReference>
<dbReference type="GO" id="GO:0010333">
    <property type="term" value="F:terpene synthase activity"/>
    <property type="evidence" value="ECO:0007669"/>
    <property type="project" value="InterPro"/>
</dbReference>
<evidence type="ECO:0000259" key="7">
    <source>
        <dbReference type="Pfam" id="PF01397"/>
    </source>
</evidence>
<feature type="coiled-coil region" evidence="5">
    <location>
        <begin position="91"/>
        <end position="118"/>
    </location>
</feature>
<feature type="region of interest" description="Disordered" evidence="6">
    <location>
        <begin position="13"/>
        <end position="38"/>
    </location>
</feature>
<dbReference type="InterPro" id="IPR008930">
    <property type="entry name" value="Terpenoid_cyclase/PrenylTrfase"/>
</dbReference>
<keyword evidence="10" id="KW-1185">Reference proteome</keyword>
<evidence type="ECO:0000313" key="10">
    <source>
        <dbReference type="Proteomes" id="UP000825729"/>
    </source>
</evidence>
<accession>A0AAV7F3G7</accession>
<evidence type="ECO:0000256" key="1">
    <source>
        <dbReference type="ARBA" id="ARBA00004721"/>
    </source>
</evidence>
<dbReference type="Proteomes" id="UP000825729">
    <property type="component" value="Unassembled WGS sequence"/>
</dbReference>
<evidence type="ECO:0000256" key="2">
    <source>
        <dbReference type="ARBA" id="ARBA00022723"/>
    </source>
</evidence>
<comment type="pathway">
    <text evidence="1">Secondary metabolite biosynthesis; terpenoid biosynthesis.</text>
</comment>
<dbReference type="GO" id="GO:0016102">
    <property type="term" value="P:diterpenoid biosynthetic process"/>
    <property type="evidence" value="ECO:0007669"/>
    <property type="project" value="InterPro"/>
</dbReference>
<dbReference type="PANTHER" id="PTHR31225:SF93">
    <property type="entry name" value="ALPHA-HUMULENE_(-)-(E)-BETA-CARYOPHYLLENE SYNTHASE"/>
    <property type="match status" value="1"/>
</dbReference>
<keyword evidence="2" id="KW-0479">Metal-binding</keyword>
<dbReference type="InterPro" id="IPR044814">
    <property type="entry name" value="Terpene_cyclase_plant_C1"/>
</dbReference>
<dbReference type="GO" id="GO:0000287">
    <property type="term" value="F:magnesium ion binding"/>
    <property type="evidence" value="ECO:0007669"/>
    <property type="project" value="InterPro"/>
</dbReference>
<name>A0AAV7F3G7_ARIFI</name>
<dbReference type="InterPro" id="IPR008949">
    <property type="entry name" value="Isoprenoid_synthase_dom_sf"/>
</dbReference>
<keyword evidence="3" id="KW-0460">Magnesium</keyword>
<dbReference type="Gene3D" id="1.10.600.10">
    <property type="entry name" value="Farnesyl Diphosphate Synthase"/>
    <property type="match status" value="1"/>
</dbReference>
<keyword evidence="5" id="KW-0175">Coiled coil</keyword>
<feature type="domain" description="Terpene synthase N-terminal" evidence="7">
    <location>
        <begin position="84"/>
        <end position="269"/>
    </location>
</feature>
<keyword evidence="4" id="KW-0456">Lyase</keyword>
<dbReference type="Pfam" id="PF01397">
    <property type="entry name" value="Terpene_synth"/>
    <property type="match status" value="1"/>
</dbReference>